<organism evidence="2 3">
    <name type="scientific">Microbacterium enclense</name>
    <dbReference type="NCBI Taxonomy" id="993073"/>
    <lineage>
        <taxon>Bacteria</taxon>
        <taxon>Bacillati</taxon>
        <taxon>Actinomycetota</taxon>
        <taxon>Actinomycetes</taxon>
        <taxon>Micrococcales</taxon>
        <taxon>Microbacteriaceae</taxon>
        <taxon>Microbacterium</taxon>
    </lineage>
</organism>
<dbReference type="AlphaFoldDB" id="A0A1G6GJM3"/>
<evidence type="ECO:0000313" key="3">
    <source>
        <dbReference type="Proteomes" id="UP000183203"/>
    </source>
</evidence>
<protein>
    <submittedName>
        <fullName evidence="2">Molybdenum cofactor cytidylyltransferase</fullName>
    </submittedName>
</protein>
<dbReference type="Proteomes" id="UP000183203">
    <property type="component" value="Unassembled WGS sequence"/>
</dbReference>
<dbReference type="PANTHER" id="PTHR43777:SF1">
    <property type="entry name" value="MOLYBDENUM COFACTOR CYTIDYLYLTRANSFERASE"/>
    <property type="match status" value="1"/>
</dbReference>
<dbReference type="Gene3D" id="3.90.550.10">
    <property type="entry name" value="Spore Coat Polysaccharide Biosynthesis Protein SpsA, Chain A"/>
    <property type="match status" value="1"/>
</dbReference>
<evidence type="ECO:0000313" key="2">
    <source>
        <dbReference type="EMBL" id="SDB82119.1"/>
    </source>
</evidence>
<dbReference type="InterPro" id="IPR029044">
    <property type="entry name" value="Nucleotide-diphossugar_trans"/>
</dbReference>
<proteinExistence type="predicted"/>
<name>A0A1G6GJM3_9MICO</name>
<dbReference type="InterPro" id="IPR025877">
    <property type="entry name" value="MobA-like_NTP_Trfase"/>
</dbReference>
<dbReference type="SUPFAM" id="SSF53448">
    <property type="entry name" value="Nucleotide-diphospho-sugar transferases"/>
    <property type="match status" value="1"/>
</dbReference>
<dbReference type="Pfam" id="PF12804">
    <property type="entry name" value="NTP_transf_3"/>
    <property type="match status" value="1"/>
</dbReference>
<evidence type="ECO:0000259" key="1">
    <source>
        <dbReference type="Pfam" id="PF12804"/>
    </source>
</evidence>
<keyword evidence="2" id="KW-0808">Transferase</keyword>
<reference evidence="2 3" key="1">
    <citation type="submission" date="2016-09" db="EMBL/GenBank/DDBJ databases">
        <authorList>
            <person name="Capua I."/>
            <person name="De Benedictis P."/>
            <person name="Joannis T."/>
            <person name="Lombin L.H."/>
            <person name="Cattoli G."/>
        </authorList>
    </citation>
    <scope>NUCLEOTIDE SEQUENCE [LARGE SCALE GENOMIC DNA]</scope>
    <source>
        <strain evidence="2 3">NIO-1002</strain>
    </source>
</reference>
<dbReference type="EMBL" id="FMYG01000001">
    <property type="protein sequence ID" value="SDB82119.1"/>
    <property type="molecule type" value="Genomic_DNA"/>
</dbReference>
<dbReference type="CDD" id="cd04182">
    <property type="entry name" value="GT_2_like_f"/>
    <property type="match status" value="1"/>
</dbReference>
<dbReference type="GO" id="GO:0016779">
    <property type="term" value="F:nucleotidyltransferase activity"/>
    <property type="evidence" value="ECO:0007669"/>
    <property type="project" value="UniProtKB-KW"/>
</dbReference>
<feature type="domain" description="MobA-like NTP transferase" evidence="1">
    <location>
        <begin position="21"/>
        <end position="177"/>
    </location>
</feature>
<dbReference type="PANTHER" id="PTHR43777">
    <property type="entry name" value="MOLYBDENUM COFACTOR CYTIDYLYLTRANSFERASE"/>
    <property type="match status" value="1"/>
</dbReference>
<accession>A0A1G6GJM3</accession>
<dbReference type="STRING" id="993073.AS029_00475"/>
<gene>
    <name evidence="2" type="ORF">SAMN05216418_0327</name>
</gene>
<sequence>MFRARYAVVTMPAIPSDAPCGLVLAAGAGRRFGGPKALARTAAGTPWVALAARALREGGCSEVLVTLGASADEAVPLLPGGVTVVRVPDWQTGVAASVRAGIEAAACGSAPAVVVLPVDTPDATSSAVARLARRAARGSLAYATYDDAPGHPVLIGRDHWSAVAASVRGDVGARPYLVAAGADAVECGDLWSGVDRDER</sequence>
<keyword evidence="2" id="KW-0548">Nucleotidyltransferase</keyword>